<proteinExistence type="predicted"/>
<evidence type="ECO:0008006" key="4">
    <source>
        <dbReference type="Google" id="ProtNLM"/>
    </source>
</evidence>
<dbReference type="Proteomes" id="UP001597260">
    <property type="component" value="Unassembled WGS sequence"/>
</dbReference>
<evidence type="ECO:0000313" key="3">
    <source>
        <dbReference type="Proteomes" id="UP001597260"/>
    </source>
</evidence>
<feature type="transmembrane region" description="Helical" evidence="1">
    <location>
        <begin position="28"/>
        <end position="49"/>
    </location>
</feature>
<feature type="transmembrane region" description="Helical" evidence="1">
    <location>
        <begin position="98"/>
        <end position="125"/>
    </location>
</feature>
<protein>
    <recommendedName>
        <fullName evidence="4">DUF1449 family protein</fullName>
    </recommendedName>
</protein>
<name>A0ABW3YCA2_9ACTN</name>
<keyword evidence="3" id="KW-1185">Reference proteome</keyword>
<evidence type="ECO:0000313" key="2">
    <source>
        <dbReference type="EMBL" id="MFD1322092.1"/>
    </source>
</evidence>
<organism evidence="2 3">
    <name type="scientific">Micromonospora sonneratiae</name>
    <dbReference type="NCBI Taxonomy" id="1184706"/>
    <lineage>
        <taxon>Bacteria</taxon>
        <taxon>Bacillati</taxon>
        <taxon>Actinomycetota</taxon>
        <taxon>Actinomycetes</taxon>
        <taxon>Micromonosporales</taxon>
        <taxon>Micromonosporaceae</taxon>
        <taxon>Micromonospora</taxon>
    </lineage>
</organism>
<keyword evidence="1" id="KW-0812">Transmembrane</keyword>
<dbReference type="RefSeq" id="WP_377570622.1">
    <property type="nucleotide sequence ID" value="NZ_JBHTMP010000017.1"/>
</dbReference>
<evidence type="ECO:0000256" key="1">
    <source>
        <dbReference type="SAM" id="Phobius"/>
    </source>
</evidence>
<accession>A0ABW3YCA2</accession>
<comment type="caution">
    <text evidence="2">The sequence shown here is derived from an EMBL/GenBank/DDBJ whole genome shotgun (WGS) entry which is preliminary data.</text>
</comment>
<feature type="transmembrane region" description="Helical" evidence="1">
    <location>
        <begin position="61"/>
        <end position="86"/>
    </location>
</feature>
<keyword evidence="1" id="KW-1133">Transmembrane helix</keyword>
<sequence length="228" mass="23654">MGAPGAGSWEGDGSMGGFASAVLDFPTVVFTFLLVVVIGYWLLVLVGVVDLDGDAEAGGSVNLLAGLGLGGLPATVVLSLLIAVAWFVSLVGTVLLDILLGLTGLVLVVLSVFVLVVALVCAWSVTRLLVIPLRHLFPSSAGPSRTAFVGRFCVIRTGRVTVDFGQAEVTAEDGSSAVVQVRQTGDESLGAGSTALIYDYDADGEFFWVTAIDAELRPGHSPHRPKEI</sequence>
<reference evidence="3" key="1">
    <citation type="journal article" date="2019" name="Int. J. Syst. Evol. Microbiol.">
        <title>The Global Catalogue of Microorganisms (GCM) 10K type strain sequencing project: providing services to taxonomists for standard genome sequencing and annotation.</title>
        <authorList>
            <consortium name="The Broad Institute Genomics Platform"/>
            <consortium name="The Broad Institute Genome Sequencing Center for Infectious Disease"/>
            <person name="Wu L."/>
            <person name="Ma J."/>
        </authorList>
    </citation>
    <scope>NUCLEOTIDE SEQUENCE [LARGE SCALE GENOMIC DNA]</scope>
    <source>
        <strain evidence="3">JCM 31037</strain>
    </source>
</reference>
<keyword evidence="1" id="KW-0472">Membrane</keyword>
<gene>
    <name evidence="2" type="ORF">ACFQ4H_13405</name>
</gene>
<dbReference type="EMBL" id="JBHTMP010000017">
    <property type="protein sequence ID" value="MFD1322092.1"/>
    <property type="molecule type" value="Genomic_DNA"/>
</dbReference>